<dbReference type="Proteomes" id="UP001428341">
    <property type="component" value="Unassembled WGS sequence"/>
</dbReference>
<gene>
    <name evidence="1" type="ORF">WN944_022714</name>
</gene>
<comment type="caution">
    <text evidence="1">The sequence shown here is derived from an EMBL/GenBank/DDBJ whole genome shotgun (WGS) entry which is preliminary data.</text>
</comment>
<proteinExistence type="predicted"/>
<dbReference type="EMBL" id="JBCGBO010000001">
    <property type="protein sequence ID" value="KAK9229748.1"/>
    <property type="molecule type" value="Genomic_DNA"/>
</dbReference>
<keyword evidence="2" id="KW-1185">Reference proteome</keyword>
<reference evidence="1 2" key="1">
    <citation type="submission" date="2024-05" db="EMBL/GenBank/DDBJ databases">
        <title>Haplotype-resolved chromosome-level genome assembly of Huyou (Citrus changshanensis).</title>
        <authorList>
            <person name="Miao C."/>
            <person name="Chen W."/>
            <person name="Wu Y."/>
            <person name="Wang L."/>
            <person name="Zhao S."/>
            <person name="Grierson D."/>
            <person name="Xu C."/>
            <person name="Chen K."/>
        </authorList>
    </citation>
    <scope>NUCLEOTIDE SEQUENCE [LARGE SCALE GENOMIC DNA]</scope>
    <source>
        <strain evidence="1">01-14</strain>
        <tissue evidence="1">Leaf</tissue>
    </source>
</reference>
<name>A0AAP0N196_9ROSI</name>
<organism evidence="1 2">
    <name type="scientific">Citrus x changshan-huyou</name>
    <dbReference type="NCBI Taxonomy" id="2935761"/>
    <lineage>
        <taxon>Eukaryota</taxon>
        <taxon>Viridiplantae</taxon>
        <taxon>Streptophyta</taxon>
        <taxon>Embryophyta</taxon>
        <taxon>Tracheophyta</taxon>
        <taxon>Spermatophyta</taxon>
        <taxon>Magnoliopsida</taxon>
        <taxon>eudicotyledons</taxon>
        <taxon>Gunneridae</taxon>
        <taxon>Pentapetalae</taxon>
        <taxon>rosids</taxon>
        <taxon>malvids</taxon>
        <taxon>Sapindales</taxon>
        <taxon>Rutaceae</taxon>
        <taxon>Aurantioideae</taxon>
        <taxon>Citrus</taxon>
    </lineage>
</organism>
<evidence type="ECO:0000313" key="1">
    <source>
        <dbReference type="EMBL" id="KAK9229748.1"/>
    </source>
</evidence>
<protein>
    <submittedName>
        <fullName evidence="1">Uncharacterized protein</fullName>
    </submittedName>
</protein>
<evidence type="ECO:0000313" key="2">
    <source>
        <dbReference type="Proteomes" id="UP001428341"/>
    </source>
</evidence>
<sequence>MERQNHLFGLRLRCPWALYPLFLSAAKLPFDEKEQDRAAQEANRGCRSCHRNCLSCKKSCETATANLSGVHLVKNFAFATADFTIRSH</sequence>
<dbReference type="AlphaFoldDB" id="A0AAP0N196"/>
<accession>A0AAP0N196</accession>